<dbReference type="AlphaFoldDB" id="A0A8H3U0E0"/>
<evidence type="ECO:0000313" key="3">
    <source>
        <dbReference type="Proteomes" id="UP000620104"/>
    </source>
</evidence>
<reference evidence="2" key="1">
    <citation type="submission" date="2020-07" db="EMBL/GenBank/DDBJ databases">
        <title>Draft Genome Sequence of a Deep-Sea Yeast, Naganishia (Cryptococcus) liquefaciens strain N6.</title>
        <authorList>
            <person name="Han Y.W."/>
            <person name="Kajitani R."/>
            <person name="Morimoto H."/>
            <person name="Parhat M."/>
            <person name="Tsubouchi H."/>
            <person name="Bakenova O."/>
            <person name="Ogata M."/>
            <person name="Argunhan B."/>
            <person name="Aoki R."/>
            <person name="Kajiwara S."/>
            <person name="Itoh T."/>
            <person name="Iwasaki H."/>
        </authorList>
    </citation>
    <scope>NUCLEOTIDE SEQUENCE</scope>
    <source>
        <strain evidence="2">N6</strain>
    </source>
</reference>
<dbReference type="OrthoDB" id="2422840at2759"/>
<evidence type="ECO:0000256" key="1">
    <source>
        <dbReference type="SAM" id="MobiDB-lite"/>
    </source>
</evidence>
<name>A0A8H3U0E0_9TREE</name>
<evidence type="ECO:0000313" key="2">
    <source>
        <dbReference type="EMBL" id="GHJ89479.1"/>
    </source>
</evidence>
<feature type="region of interest" description="Disordered" evidence="1">
    <location>
        <begin position="183"/>
        <end position="224"/>
    </location>
</feature>
<proteinExistence type="predicted"/>
<comment type="caution">
    <text evidence="2">The sequence shown here is derived from an EMBL/GenBank/DDBJ whole genome shotgun (WGS) entry which is preliminary data.</text>
</comment>
<keyword evidence="3" id="KW-1185">Reference proteome</keyword>
<dbReference type="Proteomes" id="UP000620104">
    <property type="component" value="Unassembled WGS sequence"/>
</dbReference>
<sequence length="592" mass="65779">MEDVSYRSKAWPCTQLPATDLKDFESPIIPRAEIKTKMAIASPLIDAIPNPDSLQALGHAELPIPPDVGVTVKRRKIDTETGRGSKSPRIANVDGFVAKNSENAGIVNEFDSPQTVFHSECVTGDVTQADEEVISRFLPAYLRIPATVSETSQPHVTSALNQFLVGRLKSSALQNTQDIYQEDRHSKLSDPALAKHSHPLLPEPGFTGPPQTTQKEPPSNPPEVTHAIACIREDSATLNAIPIMANSEIYNKRPLICALHHLNIHLHGHDSLEVDFILNPRTGCLYIPLASLPSTMEQLLDKAMKLTSRFEHLIFVFALYPETRNNLKTVIPPNPWSKAVQDSFNNFKGRLGRRIALQFTDAQKSPAYHQVDLYFSDNATTLAALLRLEMEKSQMPFAPADFAEWTTAFSERSREWLASDVTAETLSIREGLELNTAAAQYISEIYGPERFLEDMRSDHVDDGELAEVLGVWQLRRTRDLIRGRELCIERESEDIEVCDSEAINQGFGLGPVSQTVPRGCLMDSPGTDFEVRIAADEEGFGYDDLAGNGLLFRKDFSTSSPTGPLLGEGFEDEDELHQNWGSNCDNRIFAQE</sequence>
<protein>
    <submittedName>
        <fullName evidence="2">Uncharacterized protein</fullName>
    </submittedName>
</protein>
<organism evidence="2 3">
    <name type="scientific">Naganishia liquefaciens</name>
    <dbReference type="NCBI Taxonomy" id="104408"/>
    <lineage>
        <taxon>Eukaryota</taxon>
        <taxon>Fungi</taxon>
        <taxon>Dikarya</taxon>
        <taxon>Basidiomycota</taxon>
        <taxon>Agaricomycotina</taxon>
        <taxon>Tremellomycetes</taxon>
        <taxon>Filobasidiales</taxon>
        <taxon>Filobasidiaceae</taxon>
        <taxon>Naganishia</taxon>
    </lineage>
</organism>
<dbReference type="EMBL" id="BLZA01000043">
    <property type="protein sequence ID" value="GHJ89479.1"/>
    <property type="molecule type" value="Genomic_DNA"/>
</dbReference>
<gene>
    <name evidence="2" type="ORF">NliqN6_5881</name>
</gene>
<accession>A0A8H3U0E0</accession>